<protein>
    <submittedName>
        <fullName evidence="2">Helix-turn-helix protein</fullName>
    </submittedName>
</protein>
<organism evidence="2 3">
    <name type="scientific">Oceanibaculum indicum</name>
    <dbReference type="NCBI Taxonomy" id="526216"/>
    <lineage>
        <taxon>Bacteria</taxon>
        <taxon>Pseudomonadati</taxon>
        <taxon>Pseudomonadota</taxon>
        <taxon>Alphaproteobacteria</taxon>
        <taxon>Rhodospirillales</taxon>
        <taxon>Oceanibaculaceae</taxon>
        <taxon>Oceanibaculum</taxon>
    </lineage>
</organism>
<evidence type="ECO:0000259" key="1">
    <source>
        <dbReference type="PROSITE" id="PS50943"/>
    </source>
</evidence>
<evidence type="ECO:0000313" key="3">
    <source>
        <dbReference type="Proteomes" id="UP000277424"/>
    </source>
</evidence>
<gene>
    <name evidence="2" type="ORF">BCL74_3518</name>
</gene>
<dbReference type="GO" id="GO:0003677">
    <property type="term" value="F:DNA binding"/>
    <property type="evidence" value="ECO:0007669"/>
    <property type="project" value="InterPro"/>
</dbReference>
<feature type="domain" description="HTH cro/C1-type" evidence="1">
    <location>
        <begin position="24"/>
        <end position="79"/>
    </location>
</feature>
<dbReference type="InterPro" id="IPR010982">
    <property type="entry name" value="Lambda_DNA-bd_dom_sf"/>
</dbReference>
<dbReference type="EMBL" id="RBIG01000005">
    <property type="protein sequence ID" value="RKQ67857.1"/>
    <property type="molecule type" value="Genomic_DNA"/>
</dbReference>
<dbReference type="AlphaFoldDB" id="A0A420WA40"/>
<reference evidence="2 3" key="1">
    <citation type="submission" date="2018-10" db="EMBL/GenBank/DDBJ databases">
        <title>Comparative analysis of microorganisms from saline springs in Andes Mountain Range, Colombia.</title>
        <authorList>
            <person name="Rubin E."/>
        </authorList>
    </citation>
    <scope>NUCLEOTIDE SEQUENCE [LARGE SCALE GENOMIC DNA]</scope>
    <source>
        <strain evidence="2 3">USBA 36</strain>
    </source>
</reference>
<dbReference type="PROSITE" id="PS50943">
    <property type="entry name" value="HTH_CROC1"/>
    <property type="match status" value="1"/>
</dbReference>
<comment type="caution">
    <text evidence="2">The sequence shown here is derived from an EMBL/GenBank/DDBJ whole genome shotgun (WGS) entry which is preliminary data.</text>
</comment>
<dbReference type="SUPFAM" id="SSF47413">
    <property type="entry name" value="lambda repressor-like DNA-binding domains"/>
    <property type="match status" value="1"/>
</dbReference>
<dbReference type="SMART" id="SM00530">
    <property type="entry name" value="HTH_XRE"/>
    <property type="match status" value="1"/>
</dbReference>
<dbReference type="CDD" id="cd00093">
    <property type="entry name" value="HTH_XRE"/>
    <property type="match status" value="1"/>
</dbReference>
<dbReference type="Gene3D" id="1.10.260.40">
    <property type="entry name" value="lambda repressor-like DNA-binding domains"/>
    <property type="match status" value="1"/>
</dbReference>
<proteinExistence type="predicted"/>
<dbReference type="RefSeq" id="WP_121222027.1">
    <property type="nucleotide sequence ID" value="NZ_RBIG01000005.1"/>
</dbReference>
<dbReference type="Proteomes" id="UP000277424">
    <property type="component" value="Unassembled WGS sequence"/>
</dbReference>
<name>A0A420WA40_9PROT</name>
<accession>A0A420WA40</accession>
<dbReference type="Pfam" id="PF13560">
    <property type="entry name" value="HTH_31"/>
    <property type="match status" value="1"/>
</dbReference>
<sequence>MLAPNHAGASTDSKLLRQEAGQWLKHLRESRKLTQRELAERVNINYYTFISQIEAGKGRVPPESYHLWADALGVDRVAFVKSLLSFYDPYTYRALFAADDVAQKA</sequence>
<dbReference type="InterPro" id="IPR001387">
    <property type="entry name" value="Cro/C1-type_HTH"/>
</dbReference>
<dbReference type="OrthoDB" id="5462911at2"/>
<evidence type="ECO:0000313" key="2">
    <source>
        <dbReference type="EMBL" id="RKQ67857.1"/>
    </source>
</evidence>